<evidence type="ECO:0000259" key="2">
    <source>
        <dbReference type="Pfam" id="PF03713"/>
    </source>
</evidence>
<dbReference type="PANTHER" id="PTHR36933:SF1">
    <property type="entry name" value="SLL0788 PROTEIN"/>
    <property type="match status" value="1"/>
</dbReference>
<name>A0A2A9F842_9PSEU</name>
<sequence length="174" mass="18931">MNRTIFAGFVLPAFAAVLVSCSSGAQESHNAADVTFAQGMIPHHRQAVEMSSGVPRHTGNPKVRELAQRIEQAQQPEIDQLAQWLRDWGAEPMDHGSMGQGAMPGMVDTGGLDRLKDAAYDREWLRLMIEHHTGAVEMARTELAQGQDAGAKAMARRIADAQEAEITTMRGLQG</sequence>
<dbReference type="InterPro" id="IPR012347">
    <property type="entry name" value="Ferritin-like"/>
</dbReference>
<dbReference type="Proteomes" id="UP000243542">
    <property type="component" value="Unassembled WGS sequence"/>
</dbReference>
<feature type="domain" description="DUF305" evidence="2">
    <location>
        <begin position="33"/>
        <end position="172"/>
    </location>
</feature>
<dbReference type="Pfam" id="PF03713">
    <property type="entry name" value="DUF305"/>
    <property type="match status" value="1"/>
</dbReference>
<accession>A0A2A9F842</accession>
<keyword evidence="4" id="KW-1185">Reference proteome</keyword>
<organism evidence="3 4">
    <name type="scientific">Amycolatopsis sulphurea</name>
    <dbReference type="NCBI Taxonomy" id="76022"/>
    <lineage>
        <taxon>Bacteria</taxon>
        <taxon>Bacillati</taxon>
        <taxon>Actinomycetota</taxon>
        <taxon>Actinomycetes</taxon>
        <taxon>Pseudonocardiales</taxon>
        <taxon>Pseudonocardiaceae</taxon>
        <taxon>Amycolatopsis</taxon>
    </lineage>
</organism>
<dbReference type="PROSITE" id="PS51257">
    <property type="entry name" value="PROKAR_LIPOPROTEIN"/>
    <property type="match status" value="1"/>
</dbReference>
<dbReference type="Gene3D" id="1.20.1260.10">
    <property type="match status" value="1"/>
</dbReference>
<protein>
    <submittedName>
        <fullName evidence="3">Uncharacterized protein (DUF305 family)</fullName>
    </submittedName>
</protein>
<dbReference type="PANTHER" id="PTHR36933">
    <property type="entry name" value="SLL0788 PROTEIN"/>
    <property type="match status" value="1"/>
</dbReference>
<reference evidence="3 4" key="1">
    <citation type="submission" date="2017-10" db="EMBL/GenBank/DDBJ databases">
        <title>Sequencing the genomes of 1000 actinobacteria strains.</title>
        <authorList>
            <person name="Klenk H.-P."/>
        </authorList>
    </citation>
    <scope>NUCLEOTIDE SEQUENCE [LARGE SCALE GENOMIC DNA]</scope>
    <source>
        <strain evidence="3 4">DSM 46092</strain>
    </source>
</reference>
<dbReference type="AlphaFoldDB" id="A0A2A9F842"/>
<dbReference type="EMBL" id="PDJK01000002">
    <property type="protein sequence ID" value="PFG46986.1"/>
    <property type="molecule type" value="Genomic_DNA"/>
</dbReference>
<evidence type="ECO:0000256" key="1">
    <source>
        <dbReference type="SAM" id="SignalP"/>
    </source>
</evidence>
<feature type="chain" id="PRO_5012360319" evidence="1">
    <location>
        <begin position="26"/>
        <end position="174"/>
    </location>
</feature>
<proteinExistence type="predicted"/>
<dbReference type="RefSeq" id="WP_098510966.1">
    <property type="nucleotide sequence ID" value="NZ_JBIAKZ010000022.1"/>
</dbReference>
<feature type="signal peptide" evidence="1">
    <location>
        <begin position="1"/>
        <end position="25"/>
    </location>
</feature>
<evidence type="ECO:0000313" key="3">
    <source>
        <dbReference type="EMBL" id="PFG46986.1"/>
    </source>
</evidence>
<evidence type="ECO:0000313" key="4">
    <source>
        <dbReference type="Proteomes" id="UP000243542"/>
    </source>
</evidence>
<comment type="caution">
    <text evidence="3">The sequence shown here is derived from an EMBL/GenBank/DDBJ whole genome shotgun (WGS) entry which is preliminary data.</text>
</comment>
<gene>
    <name evidence="3" type="ORF">ATK36_1994</name>
</gene>
<dbReference type="InterPro" id="IPR005183">
    <property type="entry name" value="DUF305_CopM-like"/>
</dbReference>
<keyword evidence="1" id="KW-0732">Signal</keyword>